<dbReference type="STRING" id="478820.A0A196SN63"/>
<dbReference type="EMBL" id="LXWW01000023">
    <property type="protein sequence ID" value="OAO17637.1"/>
    <property type="molecule type" value="Genomic_DNA"/>
</dbReference>
<dbReference type="AlphaFoldDB" id="A0A196SN63"/>
<proteinExistence type="predicted"/>
<dbReference type="SMART" id="SM00320">
    <property type="entry name" value="WD40"/>
    <property type="match status" value="12"/>
</dbReference>
<feature type="repeat" description="WD" evidence="3">
    <location>
        <begin position="620"/>
        <end position="661"/>
    </location>
</feature>
<sequence length="701" mass="75037">MSCHRPPLPEYSSLLIEGEIDSCPIKGVVDTDLKSVKTVHETCKTLGVQKHSPICWNDEGTLFYYVNIDHEICCYECIDGVFRRRSVFRGPSAEVTQIQYSQKRQCLYSCGADGLFLWDLQREGKCSQLLAFPVRCICSILDDSVLVAGTPEGSLLFLDSLDQYIQLDSLHPHKSAVTGLHFIPSQRLLASCSTDSSICLIAISPSNHFQIHSTLQDHEGAITCLASSSDGHLLASGGKDHSIRLWSIPAGKFLRCVEDFHTPQGKHVGSITALCFAGEQLITAGMDGCVKCFQLGATQSSMDAVEEELGTLSLDDLLDWGSSASRTIGFGDIGDIGGGAVSGVGSMNGIDDIGITDKLLWSVAVEESGVAHLTFDAARKQTLVSTGEHEVRLLDGRLATTRLRLRSQAGAVTAVVLDRWCRLVAGSADHSVMVCDGASDAVVAWREEATAVSTLAAAGSWVVVPGPAYSLRVLNSAWEECCRLEGHREQITAVAMDASTVVSSSSDGTVLLHALPGKQHAVSPQGCLSCHHGVVTTVDFCGNINGVSYVASGGSDYAVVVSHVAGGQLRVLWSQKDAHAGVITRVLFGVGMACGVVYSAARDHVVRLWSLKNGDLVGSLNFHTEKVVDVCQSPDGRFFVSASADDSILVYDVSDEYKVVMRVECGEEPSCLAIVNNMVCCGFCSGGIRFWPLPSLGIHYV</sequence>
<dbReference type="OrthoDB" id="16717at2759"/>
<dbReference type="InterPro" id="IPR015943">
    <property type="entry name" value="WD40/YVTN_repeat-like_dom_sf"/>
</dbReference>
<evidence type="ECO:0000256" key="1">
    <source>
        <dbReference type="ARBA" id="ARBA00022574"/>
    </source>
</evidence>
<dbReference type="PANTHER" id="PTHR19848">
    <property type="entry name" value="WD40 REPEAT PROTEIN"/>
    <property type="match status" value="1"/>
</dbReference>
<organism evidence="4 5">
    <name type="scientific">Blastocystis sp. subtype 1 (strain ATCC 50177 / NandII)</name>
    <dbReference type="NCBI Taxonomy" id="478820"/>
    <lineage>
        <taxon>Eukaryota</taxon>
        <taxon>Sar</taxon>
        <taxon>Stramenopiles</taxon>
        <taxon>Bigyra</taxon>
        <taxon>Opalozoa</taxon>
        <taxon>Opalinata</taxon>
        <taxon>Blastocystidae</taxon>
        <taxon>Blastocystis</taxon>
    </lineage>
</organism>
<gene>
    <name evidence="4" type="ORF">AV274_0661</name>
</gene>
<dbReference type="PROSITE" id="PS50294">
    <property type="entry name" value="WD_REPEATS_REGION"/>
    <property type="match status" value="2"/>
</dbReference>
<accession>A0A196SN63</accession>
<reference evidence="4 5" key="1">
    <citation type="submission" date="2016-05" db="EMBL/GenBank/DDBJ databases">
        <title>Nuclear genome of Blastocystis sp. subtype 1 NandII.</title>
        <authorList>
            <person name="Gentekaki E."/>
            <person name="Curtis B."/>
            <person name="Stairs C."/>
            <person name="Eme L."/>
            <person name="Herman E."/>
            <person name="Klimes V."/>
            <person name="Arias M.C."/>
            <person name="Elias M."/>
            <person name="Hilliou F."/>
            <person name="Klute M."/>
            <person name="Malik S.-B."/>
            <person name="Pightling A."/>
            <person name="Rachubinski R."/>
            <person name="Salas D."/>
            <person name="Schlacht A."/>
            <person name="Suga H."/>
            <person name="Archibald J."/>
            <person name="Ball S.G."/>
            <person name="Clark G."/>
            <person name="Dacks J."/>
            <person name="Van Der Giezen M."/>
            <person name="Tsaousis A."/>
            <person name="Roger A."/>
        </authorList>
    </citation>
    <scope>NUCLEOTIDE SEQUENCE [LARGE SCALE GENOMIC DNA]</scope>
    <source>
        <strain evidence="5">ATCC 50177 / NandII</strain>
    </source>
</reference>
<protein>
    <submittedName>
        <fullName evidence="4">WD-40 repeat protein</fullName>
    </submittedName>
</protein>
<name>A0A196SN63_BLAHN</name>
<keyword evidence="2" id="KW-0677">Repeat</keyword>
<dbReference type="Proteomes" id="UP000078348">
    <property type="component" value="Unassembled WGS sequence"/>
</dbReference>
<feature type="repeat" description="WD" evidence="3">
    <location>
        <begin position="215"/>
        <end position="256"/>
    </location>
</feature>
<evidence type="ECO:0000256" key="2">
    <source>
        <dbReference type="ARBA" id="ARBA00022737"/>
    </source>
</evidence>
<dbReference type="PANTHER" id="PTHR19848:SF8">
    <property type="entry name" value="F-BOX AND WD REPEAT DOMAIN CONTAINING 7"/>
    <property type="match status" value="1"/>
</dbReference>
<dbReference type="Pfam" id="PF00400">
    <property type="entry name" value="WD40"/>
    <property type="match status" value="4"/>
</dbReference>
<dbReference type="Gene3D" id="2.130.10.10">
    <property type="entry name" value="YVTN repeat-like/Quinoprotein amine dehydrogenase"/>
    <property type="match status" value="4"/>
</dbReference>
<evidence type="ECO:0000313" key="4">
    <source>
        <dbReference type="EMBL" id="OAO17637.1"/>
    </source>
</evidence>
<dbReference type="InterPro" id="IPR036322">
    <property type="entry name" value="WD40_repeat_dom_sf"/>
</dbReference>
<keyword evidence="5" id="KW-1185">Reference proteome</keyword>
<dbReference type="InterPro" id="IPR001680">
    <property type="entry name" value="WD40_rpt"/>
</dbReference>
<dbReference type="SUPFAM" id="SSF50978">
    <property type="entry name" value="WD40 repeat-like"/>
    <property type="match status" value="2"/>
</dbReference>
<evidence type="ECO:0000313" key="5">
    <source>
        <dbReference type="Proteomes" id="UP000078348"/>
    </source>
</evidence>
<dbReference type="PROSITE" id="PS50082">
    <property type="entry name" value="WD_REPEATS_2"/>
    <property type="match status" value="2"/>
</dbReference>
<evidence type="ECO:0000256" key="3">
    <source>
        <dbReference type="PROSITE-ProRule" id="PRU00221"/>
    </source>
</evidence>
<keyword evidence="1 3" id="KW-0853">WD repeat</keyword>
<comment type="caution">
    <text evidence="4">The sequence shown here is derived from an EMBL/GenBank/DDBJ whole genome shotgun (WGS) entry which is preliminary data.</text>
</comment>